<name>A0ABV8PMT6_9FLAO</name>
<keyword evidence="4 6" id="KW-0501">Molybdenum cofactor biosynthesis</keyword>
<dbReference type="SUPFAM" id="SSF53218">
    <property type="entry name" value="Molybdenum cofactor biosynthesis proteins"/>
    <property type="match status" value="1"/>
</dbReference>
<dbReference type="InterPro" id="IPR005110">
    <property type="entry name" value="MoeA_linker/N"/>
</dbReference>
<dbReference type="Pfam" id="PF00994">
    <property type="entry name" value="MoCF_biosynth"/>
    <property type="match status" value="1"/>
</dbReference>
<dbReference type="Gene3D" id="2.40.340.10">
    <property type="entry name" value="MoeA, C-terminal, domain IV"/>
    <property type="match status" value="1"/>
</dbReference>
<dbReference type="Gene3D" id="3.40.980.10">
    <property type="entry name" value="MoaB/Mog-like domain"/>
    <property type="match status" value="1"/>
</dbReference>
<evidence type="ECO:0000256" key="4">
    <source>
        <dbReference type="ARBA" id="ARBA00023150"/>
    </source>
</evidence>
<dbReference type="SMART" id="SM00852">
    <property type="entry name" value="MoCF_biosynth"/>
    <property type="match status" value="1"/>
</dbReference>
<dbReference type="SUPFAM" id="SSF63867">
    <property type="entry name" value="MoeA C-terminal domain-like"/>
    <property type="match status" value="1"/>
</dbReference>
<comment type="caution">
    <text evidence="8">The sequence shown here is derived from an EMBL/GenBank/DDBJ whole genome shotgun (WGS) entry which is preliminary data.</text>
</comment>
<comment type="pathway">
    <text evidence="2 6">Cofactor biosynthesis; molybdopterin biosynthesis.</text>
</comment>
<keyword evidence="6" id="KW-0808">Transferase</keyword>
<dbReference type="InterPro" id="IPR036688">
    <property type="entry name" value="MoeA_C_domain_IV_sf"/>
</dbReference>
<dbReference type="PANTHER" id="PTHR10192">
    <property type="entry name" value="MOLYBDOPTERIN BIOSYNTHESIS PROTEIN"/>
    <property type="match status" value="1"/>
</dbReference>
<dbReference type="RefSeq" id="WP_379763635.1">
    <property type="nucleotide sequence ID" value="NZ_JBHSCL010000004.1"/>
</dbReference>
<dbReference type="InterPro" id="IPR036425">
    <property type="entry name" value="MoaB/Mog-like_dom_sf"/>
</dbReference>
<dbReference type="InterPro" id="IPR036135">
    <property type="entry name" value="MoeA_linker/N_sf"/>
</dbReference>
<dbReference type="CDD" id="cd00887">
    <property type="entry name" value="MoeA"/>
    <property type="match status" value="1"/>
</dbReference>
<evidence type="ECO:0000259" key="7">
    <source>
        <dbReference type="SMART" id="SM00852"/>
    </source>
</evidence>
<comment type="catalytic activity">
    <reaction evidence="5">
        <text>adenylyl-molybdopterin + molybdate = Mo-molybdopterin + AMP + H(+)</text>
        <dbReference type="Rhea" id="RHEA:35047"/>
        <dbReference type="ChEBI" id="CHEBI:15378"/>
        <dbReference type="ChEBI" id="CHEBI:36264"/>
        <dbReference type="ChEBI" id="CHEBI:62727"/>
        <dbReference type="ChEBI" id="CHEBI:71302"/>
        <dbReference type="ChEBI" id="CHEBI:456215"/>
        <dbReference type="EC" id="2.10.1.1"/>
    </reaction>
</comment>
<dbReference type="EMBL" id="JBHSCL010000004">
    <property type="protein sequence ID" value="MFC4220242.1"/>
    <property type="molecule type" value="Genomic_DNA"/>
</dbReference>
<dbReference type="Proteomes" id="UP001595841">
    <property type="component" value="Unassembled WGS sequence"/>
</dbReference>
<reference evidence="9" key="1">
    <citation type="journal article" date="2019" name="Int. J. Syst. Evol. Microbiol.">
        <title>The Global Catalogue of Microorganisms (GCM) 10K type strain sequencing project: providing services to taxonomists for standard genome sequencing and annotation.</title>
        <authorList>
            <consortium name="The Broad Institute Genomics Platform"/>
            <consortium name="The Broad Institute Genome Sequencing Center for Infectious Disease"/>
            <person name="Wu L."/>
            <person name="Ma J."/>
        </authorList>
    </citation>
    <scope>NUCLEOTIDE SEQUENCE [LARGE SCALE GENOMIC DNA]</scope>
    <source>
        <strain evidence="9">CGMCC 1.15774</strain>
    </source>
</reference>
<protein>
    <recommendedName>
        <fullName evidence="6">Molybdopterin molybdenumtransferase</fullName>
        <ecNumber evidence="6">2.10.1.1</ecNumber>
    </recommendedName>
</protein>
<evidence type="ECO:0000313" key="8">
    <source>
        <dbReference type="EMBL" id="MFC4220242.1"/>
    </source>
</evidence>
<dbReference type="PANTHER" id="PTHR10192:SF5">
    <property type="entry name" value="GEPHYRIN"/>
    <property type="match status" value="1"/>
</dbReference>
<keyword evidence="6" id="KW-0460">Magnesium</keyword>
<proteinExistence type="inferred from homology"/>
<dbReference type="NCBIfam" id="TIGR00177">
    <property type="entry name" value="molyb_syn"/>
    <property type="match status" value="1"/>
</dbReference>
<gene>
    <name evidence="8" type="ORF">ACFOWS_08860</name>
</gene>
<evidence type="ECO:0000256" key="6">
    <source>
        <dbReference type="RuleBase" id="RU365090"/>
    </source>
</evidence>
<evidence type="ECO:0000256" key="1">
    <source>
        <dbReference type="ARBA" id="ARBA00002901"/>
    </source>
</evidence>
<keyword evidence="9" id="KW-1185">Reference proteome</keyword>
<dbReference type="InterPro" id="IPR038987">
    <property type="entry name" value="MoeA-like"/>
</dbReference>
<dbReference type="SUPFAM" id="SSF63882">
    <property type="entry name" value="MoeA N-terminal region -like"/>
    <property type="match status" value="1"/>
</dbReference>
<dbReference type="InterPro" id="IPR005111">
    <property type="entry name" value="MoeA_C_domain_IV"/>
</dbReference>
<sequence>MITFDEALQKVLGHSQNYGDEFIELTKSHGRILAETIVADRDFPPFDRSTKDGIAIRFDAFNGQNQRFKVSGIAQAGSPQLVLDDTVSCIEVMTGAIIPKNTDTVVMYEHTTKEDEAFIINEPVKKGQNIHYQASDVHQEEVLLHPGVKITAAEIGVLATVGKATVSVKKLPKVAVISTGNELVDVDKTPLPFQIRKSNSYSLFSLLENEKIEGDIHHLLDEPSAIKQRLEQLVKEYDVLLLSGGVSKGKYDFLPEAFDSLGVEKVFHKVLQRPGKPFWFGKHEQQKTTVFSFPGNPVSTFVNYHLYFKPWLNKTLGIDTTHFAVFLDEPYTNSTDLTLFIGVTLKLKEGKLAANTIPTTGSGDLLALAKANGFVKVLPKEEIPKGKLVPFIPTRNNGAV</sequence>
<keyword evidence="6" id="KW-0500">Molybdenum</keyword>
<comment type="function">
    <text evidence="1 6">Catalyzes the insertion of molybdate into adenylated molybdopterin with the concomitant release of AMP.</text>
</comment>
<feature type="domain" description="MoaB/Mog" evidence="7">
    <location>
        <begin position="175"/>
        <end position="314"/>
    </location>
</feature>
<evidence type="ECO:0000313" key="9">
    <source>
        <dbReference type="Proteomes" id="UP001595841"/>
    </source>
</evidence>
<organism evidence="8 9">
    <name type="scientific">Flagellimonas marina</name>
    <dbReference type="NCBI Taxonomy" id="1775168"/>
    <lineage>
        <taxon>Bacteria</taxon>
        <taxon>Pseudomonadati</taxon>
        <taxon>Bacteroidota</taxon>
        <taxon>Flavobacteriia</taxon>
        <taxon>Flavobacteriales</taxon>
        <taxon>Flavobacteriaceae</taxon>
        <taxon>Flagellimonas</taxon>
    </lineage>
</organism>
<keyword evidence="6" id="KW-0479">Metal-binding</keyword>
<dbReference type="Pfam" id="PF03454">
    <property type="entry name" value="MoeA_C"/>
    <property type="match status" value="1"/>
</dbReference>
<dbReference type="Gene3D" id="3.90.105.10">
    <property type="entry name" value="Molybdopterin biosynthesis moea protein, domain 2"/>
    <property type="match status" value="1"/>
</dbReference>
<evidence type="ECO:0000256" key="5">
    <source>
        <dbReference type="ARBA" id="ARBA00047317"/>
    </source>
</evidence>
<evidence type="ECO:0000256" key="3">
    <source>
        <dbReference type="ARBA" id="ARBA00010763"/>
    </source>
</evidence>
<accession>A0ABV8PMT6</accession>
<evidence type="ECO:0000256" key="2">
    <source>
        <dbReference type="ARBA" id="ARBA00005046"/>
    </source>
</evidence>
<dbReference type="Pfam" id="PF03453">
    <property type="entry name" value="MoeA_N"/>
    <property type="match status" value="1"/>
</dbReference>
<comment type="cofactor">
    <cofactor evidence="6">
        <name>Mg(2+)</name>
        <dbReference type="ChEBI" id="CHEBI:18420"/>
    </cofactor>
</comment>
<comment type="similarity">
    <text evidence="3 6">Belongs to the MoeA family.</text>
</comment>
<dbReference type="InterPro" id="IPR001453">
    <property type="entry name" value="MoaB/Mog_dom"/>
</dbReference>
<dbReference type="Gene3D" id="2.170.190.11">
    <property type="entry name" value="Molybdopterin biosynthesis moea protein, domain 3"/>
    <property type="match status" value="1"/>
</dbReference>
<dbReference type="EC" id="2.10.1.1" evidence="6"/>